<evidence type="ECO:0000256" key="1">
    <source>
        <dbReference type="SAM" id="Coils"/>
    </source>
</evidence>
<comment type="caution">
    <text evidence="3">The sequence shown here is derived from an EMBL/GenBank/DDBJ whole genome shotgun (WGS) entry which is preliminary data.</text>
</comment>
<name>A0ABS7ASZ2_9CLOT</name>
<gene>
    <name evidence="3" type="ORF">KYD98_16985</name>
</gene>
<protein>
    <submittedName>
        <fullName evidence="3">DUF4446 family protein</fullName>
    </submittedName>
</protein>
<keyword evidence="2" id="KW-1133">Transmembrane helix</keyword>
<feature type="coiled-coil region" evidence="1">
    <location>
        <begin position="56"/>
        <end position="90"/>
    </location>
</feature>
<dbReference type="RefSeq" id="WP_219781244.1">
    <property type="nucleotide sequence ID" value="NZ_JAHXPT010000019.1"/>
</dbReference>
<keyword evidence="2" id="KW-0812">Transmembrane</keyword>
<evidence type="ECO:0000256" key="2">
    <source>
        <dbReference type="SAM" id="Phobius"/>
    </source>
</evidence>
<dbReference type="Proteomes" id="UP001519921">
    <property type="component" value="Unassembled WGS sequence"/>
</dbReference>
<proteinExistence type="predicted"/>
<keyword evidence="2" id="KW-0472">Membrane</keyword>
<evidence type="ECO:0000313" key="4">
    <source>
        <dbReference type="Proteomes" id="UP001519921"/>
    </source>
</evidence>
<keyword evidence="4" id="KW-1185">Reference proteome</keyword>
<reference evidence="3 4" key="1">
    <citation type="submission" date="2021-07" db="EMBL/GenBank/DDBJ databases">
        <title>Clostridium weizhouense sp. nov., an anaerobic bacterium isolated from activated sludge of Petroleum wastewater.</title>
        <authorList>
            <person name="Li Q."/>
        </authorList>
    </citation>
    <scope>NUCLEOTIDE SEQUENCE [LARGE SCALE GENOMIC DNA]</scope>
    <source>
        <strain evidence="3 4">YB-6</strain>
    </source>
</reference>
<dbReference type="InterPro" id="IPR027981">
    <property type="entry name" value="DUF4446"/>
</dbReference>
<organism evidence="3 4">
    <name type="scientific">Clostridium weizhouense</name>
    <dbReference type="NCBI Taxonomy" id="2859781"/>
    <lineage>
        <taxon>Bacteria</taxon>
        <taxon>Bacillati</taxon>
        <taxon>Bacillota</taxon>
        <taxon>Clostridia</taxon>
        <taxon>Eubacteriales</taxon>
        <taxon>Clostridiaceae</taxon>
        <taxon>Clostridium</taxon>
    </lineage>
</organism>
<evidence type="ECO:0000313" key="3">
    <source>
        <dbReference type="EMBL" id="MBW6411779.1"/>
    </source>
</evidence>
<keyword evidence="1" id="KW-0175">Coiled coil</keyword>
<sequence>MTKLNTLLNTINEMAPYLIIGMAVIIILLFVLIIVLMKSINKLETKYRKLMRGTNSKNLEQMLNEKLNNIEEAKNISEKAIEECGKLEIKIKECVQKVAIMRYKAFEDVGSDLSFSIAMLDDNNDGIILTGIYGRQESTTYAKPIDKGISRYDLSEEELYVLSEASNKYNTKKNK</sequence>
<dbReference type="Pfam" id="PF14584">
    <property type="entry name" value="DUF4446"/>
    <property type="match status" value="1"/>
</dbReference>
<dbReference type="EMBL" id="JAHXPT010000019">
    <property type="protein sequence ID" value="MBW6411779.1"/>
    <property type="molecule type" value="Genomic_DNA"/>
</dbReference>
<accession>A0ABS7ASZ2</accession>
<feature type="transmembrane region" description="Helical" evidence="2">
    <location>
        <begin position="15"/>
        <end position="37"/>
    </location>
</feature>